<sequence>MKKLLFVALLSALGFSQLSAQTVQQNTGWFALFNSTKFNSKWGLALDIQVRSADDWAYVRNTLFRPGLTYYINSNNNVTAGYALITTGNKVNTLLEHRIWEQYILTHKISSVFAMHRFRLEQRFIETNGPDDTFSQRFRYFFRFIQPLQKQEGGFSKGAFVALQNEIFFNLQNKDKLNGSFFDQNRAYLAVGYRFSKKFDAEVGYLNQTQKAVNNTIMNNVVQLALYTRF</sequence>
<comment type="caution">
    <text evidence="2">The sequence shown here is derived from an EMBL/GenBank/DDBJ whole genome shotgun (WGS) entry which is preliminary data.</text>
</comment>
<evidence type="ECO:0000313" key="2">
    <source>
        <dbReference type="EMBL" id="MEE1945872.1"/>
    </source>
</evidence>
<dbReference type="Pfam" id="PF10677">
    <property type="entry name" value="DUF2490"/>
    <property type="match status" value="1"/>
</dbReference>
<organism evidence="2 3">
    <name type="scientific">Pedobacter albus</name>
    <dbReference type="NCBI Taxonomy" id="3113905"/>
    <lineage>
        <taxon>Bacteria</taxon>
        <taxon>Pseudomonadati</taxon>
        <taxon>Bacteroidota</taxon>
        <taxon>Sphingobacteriia</taxon>
        <taxon>Sphingobacteriales</taxon>
        <taxon>Sphingobacteriaceae</taxon>
        <taxon>Pedobacter</taxon>
    </lineage>
</organism>
<evidence type="ECO:0000256" key="1">
    <source>
        <dbReference type="SAM" id="SignalP"/>
    </source>
</evidence>
<dbReference type="InterPro" id="IPR019619">
    <property type="entry name" value="DUF2490"/>
</dbReference>
<reference evidence="2 3" key="1">
    <citation type="submission" date="2024-01" db="EMBL/GenBank/DDBJ databases">
        <title>Pedobacter sp. nov., isolated from fresh soil.</title>
        <authorList>
            <person name="Le N.T.T."/>
        </authorList>
    </citation>
    <scope>NUCLEOTIDE SEQUENCE [LARGE SCALE GENOMIC DNA]</scope>
    <source>
        <strain evidence="2 3">KR3-3</strain>
    </source>
</reference>
<keyword evidence="1" id="KW-0732">Signal</keyword>
<evidence type="ECO:0000313" key="3">
    <source>
        <dbReference type="Proteomes" id="UP001336835"/>
    </source>
</evidence>
<keyword evidence="3" id="KW-1185">Reference proteome</keyword>
<name>A0ABU7I8R6_9SPHI</name>
<proteinExistence type="predicted"/>
<feature type="signal peptide" evidence="1">
    <location>
        <begin position="1"/>
        <end position="20"/>
    </location>
</feature>
<gene>
    <name evidence="2" type="ORF">VRU48_12195</name>
</gene>
<protein>
    <submittedName>
        <fullName evidence="2">DUF2490 domain-containing protein</fullName>
    </submittedName>
</protein>
<accession>A0ABU7I8R6</accession>
<dbReference type="Proteomes" id="UP001336835">
    <property type="component" value="Unassembled WGS sequence"/>
</dbReference>
<dbReference type="RefSeq" id="WP_330108191.1">
    <property type="nucleotide sequence ID" value="NZ_JAZDQT010000002.1"/>
</dbReference>
<dbReference type="EMBL" id="JAZDQT010000002">
    <property type="protein sequence ID" value="MEE1945872.1"/>
    <property type="molecule type" value="Genomic_DNA"/>
</dbReference>
<feature type="chain" id="PRO_5046512517" evidence="1">
    <location>
        <begin position="21"/>
        <end position="230"/>
    </location>
</feature>